<protein>
    <recommendedName>
        <fullName evidence="4 18">Cytochrome c oxidase subunit 2</fullName>
    </recommendedName>
</protein>
<gene>
    <name evidence="22" type="primary">CO2</name>
</gene>
<evidence type="ECO:0000256" key="5">
    <source>
        <dbReference type="ARBA" id="ARBA00022448"/>
    </source>
</evidence>
<accession>A0A343WRN5</accession>
<comment type="similarity">
    <text evidence="2 18">Belongs to the cytochrome c oxidase subunit 2 family.</text>
</comment>
<evidence type="ECO:0000256" key="2">
    <source>
        <dbReference type="ARBA" id="ARBA00007866"/>
    </source>
</evidence>
<geneLocation type="mitochondrion" evidence="22"/>
<dbReference type="Gene3D" id="2.60.40.420">
    <property type="entry name" value="Cupredoxins - blue copper proteins"/>
    <property type="match status" value="1"/>
</dbReference>
<dbReference type="GO" id="GO:0005507">
    <property type="term" value="F:copper ion binding"/>
    <property type="evidence" value="ECO:0007669"/>
    <property type="project" value="InterPro"/>
</dbReference>
<feature type="domain" description="Cytochrome oxidase subunit II transmembrane region profile" evidence="21">
    <location>
        <begin position="4"/>
        <end position="94"/>
    </location>
</feature>
<keyword evidence="9 18" id="KW-0999">Mitochondrion inner membrane</keyword>
<evidence type="ECO:0000259" key="20">
    <source>
        <dbReference type="PROSITE" id="PS50857"/>
    </source>
</evidence>
<keyword evidence="11" id="KW-1278">Translocase</keyword>
<evidence type="ECO:0000256" key="18">
    <source>
        <dbReference type="RuleBase" id="RU000457"/>
    </source>
</evidence>
<dbReference type="InterPro" id="IPR036257">
    <property type="entry name" value="Cyt_c_oxidase_su2_TM_sf"/>
</dbReference>
<dbReference type="EMBL" id="MF582634">
    <property type="protein sequence ID" value="AWD37104.1"/>
    <property type="molecule type" value="Genomic_DNA"/>
</dbReference>
<keyword evidence="6 18" id="KW-0679">Respiratory chain</keyword>
<keyword evidence="7 18" id="KW-0812">Transmembrane</keyword>
<dbReference type="InterPro" id="IPR008972">
    <property type="entry name" value="Cupredoxin"/>
</dbReference>
<keyword evidence="8 18" id="KW-0479">Metal-binding</keyword>
<dbReference type="GO" id="GO:0005743">
    <property type="term" value="C:mitochondrial inner membrane"/>
    <property type="evidence" value="ECO:0007669"/>
    <property type="project" value="UniProtKB-SubCell"/>
</dbReference>
<evidence type="ECO:0000313" key="22">
    <source>
        <dbReference type="EMBL" id="AWD37104.1"/>
    </source>
</evidence>
<reference evidence="22" key="2">
    <citation type="journal article" date="2018" name="Mitochondrial DNA Part B Resour">
        <title>The complete mitochondrial genome of the stick tea thrips Dendrothrips minowai (Thysanoptera: Thripidae).</title>
        <authorList>
            <person name="Chen S.-C."/>
            <person name="Jiang H.-Y."/>
            <person name="Peng P."/>
            <person name="Xu X."/>
            <person name="Lin Q."/>
            <person name="Wang X.-Q."/>
        </authorList>
    </citation>
    <scope>NUCLEOTIDE SEQUENCE</scope>
</reference>
<comment type="subunit">
    <text evidence="3">Component of the cytochrome c oxidase (complex IV, CIV), a multisubunit enzyme composed of a catalytic core of 3 subunits and several supernumerary subunits. The complex exists as a monomer or a dimer and forms supercomplexes (SCs) in the inner mitochondrial membrane with ubiquinol-cytochrome c oxidoreductase (cytochrome b-c1 complex, complex III, CIII).</text>
</comment>
<comment type="cofactor">
    <cofactor evidence="18">
        <name>Cu cation</name>
        <dbReference type="ChEBI" id="CHEBI:23378"/>
    </cofactor>
    <text evidence="18">Binds a copper A center.</text>
</comment>
<comment type="catalytic activity">
    <reaction evidence="17">
        <text>4 Fe(II)-[cytochrome c] + O2 + 8 H(+)(in) = 4 Fe(III)-[cytochrome c] + 2 H2O + 4 H(+)(out)</text>
        <dbReference type="Rhea" id="RHEA:11436"/>
        <dbReference type="Rhea" id="RHEA-COMP:10350"/>
        <dbReference type="Rhea" id="RHEA-COMP:14399"/>
        <dbReference type="ChEBI" id="CHEBI:15377"/>
        <dbReference type="ChEBI" id="CHEBI:15378"/>
        <dbReference type="ChEBI" id="CHEBI:15379"/>
        <dbReference type="ChEBI" id="CHEBI:29033"/>
        <dbReference type="ChEBI" id="CHEBI:29034"/>
        <dbReference type="EC" id="7.1.1.9"/>
    </reaction>
    <physiologicalReaction direction="left-to-right" evidence="17">
        <dbReference type="Rhea" id="RHEA:11437"/>
    </physiologicalReaction>
</comment>
<dbReference type="PROSITE" id="PS50857">
    <property type="entry name" value="COX2_CUA"/>
    <property type="match status" value="1"/>
</dbReference>
<evidence type="ECO:0000256" key="9">
    <source>
        <dbReference type="ARBA" id="ARBA00022792"/>
    </source>
</evidence>
<keyword evidence="10" id="KW-0460">Magnesium</keyword>
<evidence type="ECO:0000256" key="17">
    <source>
        <dbReference type="ARBA" id="ARBA00049512"/>
    </source>
</evidence>
<evidence type="ECO:0000256" key="15">
    <source>
        <dbReference type="ARBA" id="ARBA00023128"/>
    </source>
</evidence>
<keyword evidence="5 18" id="KW-0813">Transport</keyword>
<dbReference type="SUPFAM" id="SSF49503">
    <property type="entry name" value="Cupredoxins"/>
    <property type="match status" value="1"/>
</dbReference>
<keyword evidence="16 18" id="KW-0472">Membrane</keyword>
<proteinExistence type="inferred from homology"/>
<feature type="domain" description="Cytochrome oxidase subunit II copper A binding" evidence="20">
    <location>
        <begin position="95"/>
        <end position="223"/>
    </location>
</feature>
<feature type="transmembrane region" description="Helical" evidence="19">
    <location>
        <begin position="31"/>
        <end position="54"/>
    </location>
</feature>
<reference evidence="22" key="1">
    <citation type="submission" date="2017-08" db="EMBL/GenBank/DDBJ databases">
        <authorList>
            <person name="de Groot N.N."/>
        </authorList>
    </citation>
    <scope>NUCLEOTIDE SEQUENCE</scope>
</reference>
<dbReference type="PROSITE" id="PS00078">
    <property type="entry name" value="COX2"/>
    <property type="match status" value="1"/>
</dbReference>
<dbReference type="PANTHER" id="PTHR22888:SF9">
    <property type="entry name" value="CYTOCHROME C OXIDASE SUBUNIT 2"/>
    <property type="match status" value="1"/>
</dbReference>
<comment type="function">
    <text evidence="18">Component of the cytochrome c oxidase, the last enzyme in the mitochondrial electron transport chain which drives oxidative phosphorylation. The respiratory chain contains 3 multisubunit complexes succinate dehydrogenase (complex II, CII), ubiquinol-cytochrome c oxidoreductase (cytochrome b-c1 complex, complex III, CIII) and cytochrome c oxidase (complex IV, CIV), that cooperate to transfer electrons derived from NADH and succinate to molecular oxygen, creating an electrochemical gradient over the inner membrane that drives transmembrane transport and the ATP synthase. Cytochrome c oxidase is the component of the respiratory chain that catalyzes the reduction of oxygen to water. Electrons originating from reduced cytochrome c in the intermembrane space (IMS) are transferred via the dinuclear copper A center (CU(A)) of subunit 2 and heme A of subunit 1 to the active site in subunit 1, a binuclear center (BNC) formed by heme A3 and copper B (CU(B)). The BNC reduces molecular oxygen to 2 water molecules using 4 electrons from cytochrome c in the IMS and 4 protons from the mitochondrial matrix.</text>
</comment>
<dbReference type="Gene3D" id="1.10.287.90">
    <property type="match status" value="1"/>
</dbReference>
<evidence type="ECO:0000256" key="6">
    <source>
        <dbReference type="ARBA" id="ARBA00022660"/>
    </source>
</evidence>
<name>A0A343WRN5_9NEOP</name>
<dbReference type="Pfam" id="PF02790">
    <property type="entry name" value="COX2_TM"/>
    <property type="match status" value="1"/>
</dbReference>
<evidence type="ECO:0000256" key="8">
    <source>
        <dbReference type="ARBA" id="ARBA00022723"/>
    </source>
</evidence>
<evidence type="ECO:0000256" key="7">
    <source>
        <dbReference type="ARBA" id="ARBA00022692"/>
    </source>
</evidence>
<dbReference type="SUPFAM" id="SSF81464">
    <property type="entry name" value="Cytochrome c oxidase subunit II-like, transmembrane region"/>
    <property type="match status" value="1"/>
</dbReference>
<evidence type="ECO:0000256" key="3">
    <source>
        <dbReference type="ARBA" id="ARBA00011164"/>
    </source>
</evidence>
<dbReference type="InterPro" id="IPR045187">
    <property type="entry name" value="CcO_II"/>
</dbReference>
<evidence type="ECO:0000256" key="11">
    <source>
        <dbReference type="ARBA" id="ARBA00022967"/>
    </source>
</evidence>
<evidence type="ECO:0000256" key="14">
    <source>
        <dbReference type="ARBA" id="ARBA00023008"/>
    </source>
</evidence>
<dbReference type="PROSITE" id="PS50999">
    <property type="entry name" value="COX2_TM"/>
    <property type="match status" value="1"/>
</dbReference>
<dbReference type="PRINTS" id="PR01166">
    <property type="entry name" value="CYCOXIDASEII"/>
</dbReference>
<evidence type="ECO:0000256" key="13">
    <source>
        <dbReference type="ARBA" id="ARBA00022989"/>
    </source>
</evidence>
<dbReference type="InterPro" id="IPR002429">
    <property type="entry name" value="CcO_II-like_C"/>
</dbReference>
<dbReference type="AlphaFoldDB" id="A0A343WRN5"/>
<evidence type="ECO:0000256" key="10">
    <source>
        <dbReference type="ARBA" id="ARBA00022842"/>
    </source>
</evidence>
<dbReference type="InterPro" id="IPR011759">
    <property type="entry name" value="Cyt_c_oxidase_su2_TM_dom"/>
</dbReference>
<dbReference type="GO" id="GO:0004129">
    <property type="term" value="F:cytochrome-c oxidase activity"/>
    <property type="evidence" value="ECO:0007669"/>
    <property type="project" value="UniProtKB-EC"/>
</dbReference>
<evidence type="ECO:0000256" key="4">
    <source>
        <dbReference type="ARBA" id="ARBA00015946"/>
    </source>
</evidence>
<evidence type="ECO:0000256" key="1">
    <source>
        <dbReference type="ARBA" id="ARBA00004448"/>
    </source>
</evidence>
<organism evidence="22">
    <name type="scientific">Dendrothrips minowai</name>
    <dbReference type="NCBI Taxonomy" id="1030662"/>
    <lineage>
        <taxon>Eukaryota</taxon>
        <taxon>Metazoa</taxon>
        <taxon>Ecdysozoa</taxon>
        <taxon>Arthropoda</taxon>
        <taxon>Hexapoda</taxon>
        <taxon>Insecta</taxon>
        <taxon>Pterygota</taxon>
        <taxon>Neoptera</taxon>
        <taxon>Paraneoptera</taxon>
        <taxon>Thysanoptera</taxon>
        <taxon>Terebrantia</taxon>
        <taxon>Thripoidea</taxon>
        <taxon>Thripidae</taxon>
        <taxon>Dendrothrips</taxon>
    </lineage>
</organism>
<dbReference type="GO" id="GO:0042773">
    <property type="term" value="P:ATP synthesis coupled electron transport"/>
    <property type="evidence" value="ECO:0007669"/>
    <property type="project" value="TreeGrafter"/>
</dbReference>
<dbReference type="InterPro" id="IPR001505">
    <property type="entry name" value="Copper_CuA"/>
</dbReference>
<dbReference type="PANTHER" id="PTHR22888">
    <property type="entry name" value="CYTOCHROME C OXIDASE, SUBUNIT II"/>
    <property type="match status" value="1"/>
</dbReference>
<keyword evidence="15 18" id="KW-0496">Mitochondrion</keyword>
<evidence type="ECO:0000259" key="21">
    <source>
        <dbReference type="PROSITE" id="PS50999"/>
    </source>
</evidence>
<evidence type="ECO:0000256" key="19">
    <source>
        <dbReference type="SAM" id="Phobius"/>
    </source>
</evidence>
<comment type="subcellular location">
    <subcellularLocation>
        <location evidence="1 18">Mitochondrion inner membrane</location>
        <topology evidence="1 18">Multi-pass membrane protein</topology>
    </subcellularLocation>
</comment>
<evidence type="ECO:0000256" key="12">
    <source>
        <dbReference type="ARBA" id="ARBA00022982"/>
    </source>
</evidence>
<feature type="transmembrane region" description="Helical" evidence="19">
    <location>
        <begin position="66"/>
        <end position="89"/>
    </location>
</feature>
<evidence type="ECO:0000256" key="16">
    <source>
        <dbReference type="ARBA" id="ARBA00023136"/>
    </source>
</evidence>
<keyword evidence="12 18" id="KW-0249">Electron transport</keyword>
<dbReference type="Pfam" id="PF00116">
    <property type="entry name" value="COX2"/>
    <property type="match status" value="1"/>
</dbReference>
<keyword evidence="13 19" id="KW-1133">Transmembrane helix</keyword>
<keyword evidence="14 18" id="KW-0186">Copper</keyword>
<sequence length="223" mass="26106">MIKHLFSYYSIFKNYSSNSIIVMEEFHDFTMMFLTIITFFILVVILRLIISKFFNYKFMENINMELIWTILPMGILIFIAYPSLFYLYLFDLLVNPSVTIKVFGAQWYWIYENFDNLKGYTYSSYMIQDLEMLSLENYKMGWRLLETDTRLTVPYGAKIQCLTTSLDVIHSFSIPELGIKVDAVPGRLNSINFQISRPGVYYGQCAEICGTGHPFMPICLEAI</sequence>